<dbReference type="AlphaFoldDB" id="A0AAD1WCH8"/>
<accession>A0AAD1WCH8</accession>
<dbReference type="Proteomes" id="UP001295444">
    <property type="component" value="Chromosome 06"/>
</dbReference>
<feature type="region of interest" description="Disordered" evidence="1">
    <location>
        <begin position="86"/>
        <end position="132"/>
    </location>
</feature>
<feature type="compositionally biased region" description="Basic and acidic residues" evidence="1">
    <location>
        <begin position="109"/>
        <end position="123"/>
    </location>
</feature>
<reference evidence="2" key="1">
    <citation type="submission" date="2022-03" db="EMBL/GenBank/DDBJ databases">
        <authorList>
            <person name="Alioto T."/>
            <person name="Alioto T."/>
            <person name="Gomez Garrido J."/>
        </authorList>
    </citation>
    <scope>NUCLEOTIDE SEQUENCE</scope>
</reference>
<keyword evidence="3" id="KW-1185">Reference proteome</keyword>
<sequence length="132" mass="15344">MRPHGLKDQMATYPIWRMTHVQAFTVMIQDICCLLEKKEHQRTSAPSHRRAPLRSPQEIVYPAVRRVPRWRPSRLLKISQRQNLLKPEHAECGKPDKPEGNHTLSLHKNARDTHVMGDIRSTESKQVPLDVC</sequence>
<gene>
    <name evidence="2" type="ORF">PECUL_23A048758</name>
</gene>
<feature type="compositionally biased region" description="Basic and acidic residues" evidence="1">
    <location>
        <begin position="86"/>
        <end position="100"/>
    </location>
</feature>
<proteinExistence type="predicted"/>
<protein>
    <submittedName>
        <fullName evidence="2">Uncharacterized protein</fullName>
    </submittedName>
</protein>
<evidence type="ECO:0000256" key="1">
    <source>
        <dbReference type="SAM" id="MobiDB-lite"/>
    </source>
</evidence>
<evidence type="ECO:0000313" key="2">
    <source>
        <dbReference type="EMBL" id="CAH2299563.1"/>
    </source>
</evidence>
<name>A0AAD1WCH8_PELCU</name>
<dbReference type="EMBL" id="OW240917">
    <property type="protein sequence ID" value="CAH2299563.1"/>
    <property type="molecule type" value="Genomic_DNA"/>
</dbReference>
<organism evidence="2 3">
    <name type="scientific">Pelobates cultripes</name>
    <name type="common">Western spadefoot toad</name>
    <dbReference type="NCBI Taxonomy" id="61616"/>
    <lineage>
        <taxon>Eukaryota</taxon>
        <taxon>Metazoa</taxon>
        <taxon>Chordata</taxon>
        <taxon>Craniata</taxon>
        <taxon>Vertebrata</taxon>
        <taxon>Euteleostomi</taxon>
        <taxon>Amphibia</taxon>
        <taxon>Batrachia</taxon>
        <taxon>Anura</taxon>
        <taxon>Pelobatoidea</taxon>
        <taxon>Pelobatidae</taxon>
        <taxon>Pelobates</taxon>
    </lineage>
</organism>
<evidence type="ECO:0000313" key="3">
    <source>
        <dbReference type="Proteomes" id="UP001295444"/>
    </source>
</evidence>